<dbReference type="PROSITE" id="PS51257">
    <property type="entry name" value="PROKAR_LIPOPROTEIN"/>
    <property type="match status" value="1"/>
</dbReference>
<proteinExistence type="predicted"/>
<organism evidence="1 2">
    <name type="scientific">Archangium minus</name>
    <dbReference type="NCBI Taxonomy" id="83450"/>
    <lineage>
        <taxon>Bacteria</taxon>
        <taxon>Pseudomonadati</taxon>
        <taxon>Myxococcota</taxon>
        <taxon>Myxococcia</taxon>
        <taxon>Myxococcales</taxon>
        <taxon>Cystobacterineae</taxon>
        <taxon>Archangiaceae</taxon>
        <taxon>Archangium</taxon>
    </lineage>
</organism>
<keyword evidence="2" id="KW-1185">Reference proteome</keyword>
<dbReference type="RefSeq" id="WP_395807229.1">
    <property type="nucleotide sequence ID" value="NZ_CP043494.1"/>
</dbReference>
<evidence type="ECO:0000313" key="2">
    <source>
        <dbReference type="Proteomes" id="UP001611383"/>
    </source>
</evidence>
<evidence type="ECO:0008006" key="3">
    <source>
        <dbReference type="Google" id="ProtNLM"/>
    </source>
</evidence>
<dbReference type="EMBL" id="CP043494">
    <property type="protein sequence ID" value="WNG49391.1"/>
    <property type="molecule type" value="Genomic_DNA"/>
</dbReference>
<evidence type="ECO:0000313" key="1">
    <source>
        <dbReference type="EMBL" id="WNG49391.1"/>
    </source>
</evidence>
<sequence length="415" mass="44241">MRTDNPPRLSSRFTPHRRLAGGALLLALLFACSPTEDTDRPPPSGGQDAGSSFTCADACEKVVETCRIPPLDVAACTNACNEAPEAERNLECVRTSTCGELKDGKCAVDVQEPFTCADACEKAVETCRIPPLDVAACTNFCKGLPESERNLECMRTSTCEELKGGKCAPACTPSCQDKVCGDDGCGGSCGSCASGSTCVDGQCQSTCPEGSSSQGGLCVCDPGYIRGEDCSGCVPDPENDGCPAHASRVNGQCACDKGYMLNESGCGCVPLPRCTDLYRCAYKHVHYADGSGVSYNEFTWLDPVQAHESAYQACMVRERNGKVSTVPPEQRCVFQSCTNVFSESSCAGANLFTCRYKHQHYADGSGITYIEKTSSSLMTSQQDAYNTCVNYQMYGTLTELPPQEACKLMECRVSG</sequence>
<reference evidence="1 2" key="1">
    <citation type="submission" date="2019-08" db="EMBL/GenBank/DDBJ databases">
        <title>Archangium and Cystobacter genomes.</title>
        <authorList>
            <person name="Chen I.-C.K."/>
            <person name="Wielgoss S."/>
        </authorList>
    </citation>
    <scope>NUCLEOTIDE SEQUENCE [LARGE SCALE GENOMIC DNA]</scope>
    <source>
        <strain evidence="1 2">Cbm 6</strain>
    </source>
</reference>
<gene>
    <name evidence="1" type="ORF">F0U60_38675</name>
</gene>
<dbReference type="Proteomes" id="UP001611383">
    <property type="component" value="Chromosome"/>
</dbReference>
<protein>
    <recommendedName>
        <fullName evidence="3">EGF-like domain-containing protein</fullName>
    </recommendedName>
</protein>
<name>A0ABY9X1V7_9BACT</name>
<accession>A0ABY9X1V7</accession>